<evidence type="ECO:0000256" key="4">
    <source>
        <dbReference type="ARBA" id="ARBA00022695"/>
    </source>
</evidence>
<keyword evidence="4" id="KW-0548">Nucleotidyltransferase</keyword>
<dbReference type="InterPro" id="IPR036397">
    <property type="entry name" value="RNaseH_sf"/>
</dbReference>
<evidence type="ECO:0000256" key="3">
    <source>
        <dbReference type="ARBA" id="ARBA00022679"/>
    </source>
</evidence>
<dbReference type="Proteomes" id="UP001367676">
    <property type="component" value="Unassembled WGS sequence"/>
</dbReference>
<dbReference type="SUPFAM" id="SSF56672">
    <property type="entry name" value="DNA/RNA polymerases"/>
    <property type="match status" value="1"/>
</dbReference>
<dbReference type="GO" id="GO:0003887">
    <property type="term" value="F:DNA-directed DNA polymerase activity"/>
    <property type="evidence" value="ECO:0007669"/>
    <property type="project" value="UniProtKB-KW"/>
</dbReference>
<dbReference type="GO" id="GO:0003677">
    <property type="term" value="F:DNA binding"/>
    <property type="evidence" value="ECO:0007669"/>
    <property type="project" value="UniProtKB-KW"/>
</dbReference>
<evidence type="ECO:0000256" key="1">
    <source>
        <dbReference type="ARBA" id="ARBA00005755"/>
    </source>
</evidence>
<evidence type="ECO:0000313" key="12">
    <source>
        <dbReference type="Proteomes" id="UP001367676"/>
    </source>
</evidence>
<protein>
    <recommendedName>
        <fullName evidence="2">DNA-directed DNA polymerase</fullName>
        <ecNumber evidence="2">2.7.7.7</ecNumber>
    </recommendedName>
</protein>
<dbReference type="Gene3D" id="1.10.287.690">
    <property type="entry name" value="Helix hairpin bin"/>
    <property type="match status" value="1"/>
</dbReference>
<sequence length="1667" mass="193838">MEKNIFENYTHPSEDSIINPDIVLSPPAQFRDDCDTVEGFLSDDLADIVIDELYRAPNTDWDELLESVSLVTADDKSVDVNKRSLPVVGKPSISVMHEMELNRPANRKNLALESCNGQYVRKQRSSVINKKQHNVQLKTLFPFKLEVFTKYKVKQKKVKPNKANERRLGSKLNKTNERRLGSIFPFKLDVFTKYKVKQKKVKPAPSYERRLGSIFPFKNSLFTLVKPAQCHKPVYNIDTDNCKNNEIKPNLRQRFMDEYLGKQCKDMTPRIEGVKVGGGAIGEIFPFDDEVIEKSKERVELKYVNVKTVGRRFIKKFNSHILDYKINFKKNLPKINNADLVTKALHEMIQFCKTKTGWTNGDKMNIVVENPLFFNTISTGYNSTDMVGKLKNKVMQILTSDESVSLTDSLFTIHVVNLPKGAGSRRILNLKKDKHTKRCILQIKNNDNLCAPRAIVTAMTYHTDTFLDRVLNQNEISYIRKGRDLQTDLALDLCMRLIDFNIEGFTLEDIRACEEELDVQIKVVCAENFNNIIYKGLRDCPIKLYLYKQGNHFDVITHMGAFYGSSYYCQNCDKPYQNKDRAHVCKTVGVNVCTVCMKAEHPSYTKDKIFCNNCNRYCFNQDCYDDHSLNVCLFQFKCRKCNVLIRRDSFRKHKCGYVTCLNCREVVEKNNHQCYMLRKTAKGGRCGYCKKCDPSAVVENNQCRYTEKYIFFDYEARQETGVHRPNLIIAHDYEGCKYIFNTNEEFCEWLIDKKHSGYTAIAHYAKGYDAQFILQYCIANTLCPNTLYNGTKIMHLYISAIDLSIVDSHNFVATSLRSFPKTFGLTELKKGYFPHYFNTEENKEYVGPIPEKKYYGYDTMKEGDRKEFIEWHNKKVEEGYIFDMVKEIREYCESDVDILRRGCIELRKEFLKIANIDPFQYVTIAGVCMAIYRSRYLKSNTIAVLDDPYYEKYSKQSISWLACFEDPNIRHALNGGEVKLCGAKVDGYDESTKTVYQYHGCFWHGCPKCYKPYFINNVKAETMDNLYQKTTDRTKLLEENGYKVVEQWECQWVKTADYKKYSKEVKIIEPLNPRDALYGGRTEVFKLKANSDQLEELIRYIDVCSLYPSVMYYDFYPFAHPKKIINPETYDKKWYGLIKCEIVAPRDLYIPVLPVRVLTEKAEKLLFPLCVKCAETKSEICRHSDAERPFMGTWTTVEVNRAIEMGYRVVQTYEVWDFEKSNKLWKGYITDFMKIKLETSPHSYNSNEEYAKDIYEKMGIQLDIRNIENNPGKRAMAKLCLNSLWGKFGQRNNLPVTEFVTNAHRFYEILLDDKLQDINVFYVSDEMVQVNYRMRETYALNNFSTNIFVAIYTTANARLRLYDQLSRLDKNVLYCDTDSIVYKDNGKNTVQTGDMLGEWTDELNGDYITKWLATGPKSYHYVTKKGKITTKVKGFTLHHKNAQIINGDTLEQMIDAEIASVSVTNNEITRDPTTKQLVNKELTKTLSFEFDKRILQTDYDTRPYGYTLRMADFNSLENFLSDIPSYCCIRKCFEIIGDAVDGMACGKCRSFGHCRCNCMTQREKMNCYESRNPGVSQGPSWLDEFSHKLVEYTTYKFVRAHEGVHKNQKGLFIRYHSGCDIAVLFVTRTYFDEYIAGVMYNTLAEFNTNVLAFTFICKDVFELHCAC</sequence>
<keyword evidence="5" id="KW-0235">DNA replication</keyword>
<keyword evidence="7" id="KW-0238">DNA-binding</keyword>
<evidence type="ECO:0000259" key="9">
    <source>
        <dbReference type="Pfam" id="PF03175"/>
    </source>
</evidence>
<dbReference type="Gene3D" id="3.90.1600.10">
    <property type="entry name" value="Palm domain of DNA polymerase"/>
    <property type="match status" value="1"/>
</dbReference>
<accession>A0AAN9TLJ3</accession>
<dbReference type="PANTHER" id="PTHR33568">
    <property type="entry name" value="DNA POLYMERASE"/>
    <property type="match status" value="1"/>
</dbReference>
<dbReference type="Gene3D" id="3.40.960.10">
    <property type="entry name" value="VSR Endonuclease"/>
    <property type="match status" value="1"/>
</dbReference>
<keyword evidence="3" id="KW-0808">Transferase</keyword>
<evidence type="ECO:0000256" key="6">
    <source>
        <dbReference type="ARBA" id="ARBA00022932"/>
    </source>
</evidence>
<dbReference type="GO" id="GO:0006260">
    <property type="term" value="P:DNA replication"/>
    <property type="evidence" value="ECO:0007669"/>
    <property type="project" value="UniProtKB-KW"/>
</dbReference>
<dbReference type="EMBL" id="JBBCAQ010000032">
    <property type="protein sequence ID" value="KAK7584220.1"/>
    <property type="molecule type" value="Genomic_DNA"/>
</dbReference>
<evidence type="ECO:0000256" key="8">
    <source>
        <dbReference type="ARBA" id="ARBA00049244"/>
    </source>
</evidence>
<proteinExistence type="inferred from homology"/>
<comment type="similarity">
    <text evidence="1">Belongs to the DNA polymerase type-B family.</text>
</comment>
<evidence type="ECO:0000256" key="5">
    <source>
        <dbReference type="ARBA" id="ARBA00022705"/>
    </source>
</evidence>
<dbReference type="Gene3D" id="3.30.420.10">
    <property type="entry name" value="Ribonuclease H-like superfamily/Ribonuclease H"/>
    <property type="match status" value="1"/>
</dbReference>
<dbReference type="SUPFAM" id="SSF53098">
    <property type="entry name" value="Ribonuclease H-like"/>
    <property type="match status" value="1"/>
</dbReference>
<dbReference type="InterPro" id="IPR043502">
    <property type="entry name" value="DNA/RNA_pol_sf"/>
</dbReference>
<name>A0AAN9TLJ3_9HEMI</name>
<dbReference type="GO" id="GO:0042575">
    <property type="term" value="C:DNA polymerase complex"/>
    <property type="evidence" value="ECO:0007669"/>
    <property type="project" value="UniProtKB-ARBA"/>
</dbReference>
<dbReference type="EMBL" id="JBBCAQ010000010">
    <property type="protein sequence ID" value="KAK7601350.1"/>
    <property type="molecule type" value="Genomic_DNA"/>
</dbReference>
<comment type="caution">
    <text evidence="11">The sequence shown here is derived from an EMBL/GenBank/DDBJ whole genome shotgun (WGS) entry which is preliminary data.</text>
</comment>
<feature type="domain" description="DNA-directed DNA polymerase family B mitochondria/virus" evidence="9">
    <location>
        <begin position="756"/>
        <end position="987"/>
    </location>
</feature>
<organism evidence="11 12">
    <name type="scientific">Parthenolecanium corni</name>
    <dbReference type="NCBI Taxonomy" id="536013"/>
    <lineage>
        <taxon>Eukaryota</taxon>
        <taxon>Metazoa</taxon>
        <taxon>Ecdysozoa</taxon>
        <taxon>Arthropoda</taxon>
        <taxon>Hexapoda</taxon>
        <taxon>Insecta</taxon>
        <taxon>Pterygota</taxon>
        <taxon>Neoptera</taxon>
        <taxon>Paraneoptera</taxon>
        <taxon>Hemiptera</taxon>
        <taxon>Sternorrhyncha</taxon>
        <taxon>Coccoidea</taxon>
        <taxon>Coccidae</taxon>
        <taxon>Parthenolecanium</taxon>
    </lineage>
</organism>
<keyword evidence="6" id="KW-0239">DNA-directed DNA polymerase</keyword>
<dbReference type="Pfam" id="PF03175">
    <property type="entry name" value="DNA_pol_B_2"/>
    <property type="match status" value="2"/>
</dbReference>
<dbReference type="GO" id="GO:0000166">
    <property type="term" value="F:nucleotide binding"/>
    <property type="evidence" value="ECO:0007669"/>
    <property type="project" value="InterPro"/>
</dbReference>
<reference evidence="11 12" key="1">
    <citation type="submission" date="2024-03" db="EMBL/GenBank/DDBJ databases">
        <title>Adaptation during the transition from Ophiocordyceps entomopathogen to insect associate is accompanied by gene loss and intensified selection.</title>
        <authorList>
            <person name="Ward C.M."/>
            <person name="Onetto C.A."/>
            <person name="Borneman A.R."/>
        </authorList>
    </citation>
    <scope>NUCLEOTIDE SEQUENCE [LARGE SCALE GENOMIC DNA]</scope>
    <source>
        <strain evidence="11">AWRI1</strain>
        <tissue evidence="11">Single Adult Female</tissue>
    </source>
</reference>
<evidence type="ECO:0000313" key="11">
    <source>
        <dbReference type="EMBL" id="KAK7601350.1"/>
    </source>
</evidence>
<dbReference type="InterPro" id="IPR023211">
    <property type="entry name" value="DNA_pol_palm_dom_sf"/>
</dbReference>
<evidence type="ECO:0000256" key="7">
    <source>
        <dbReference type="ARBA" id="ARBA00023125"/>
    </source>
</evidence>
<comment type="catalytic activity">
    <reaction evidence="8">
        <text>DNA(n) + a 2'-deoxyribonucleoside 5'-triphosphate = DNA(n+1) + diphosphate</text>
        <dbReference type="Rhea" id="RHEA:22508"/>
        <dbReference type="Rhea" id="RHEA-COMP:17339"/>
        <dbReference type="Rhea" id="RHEA-COMP:17340"/>
        <dbReference type="ChEBI" id="CHEBI:33019"/>
        <dbReference type="ChEBI" id="CHEBI:61560"/>
        <dbReference type="ChEBI" id="CHEBI:173112"/>
        <dbReference type="EC" id="2.7.7.7"/>
    </reaction>
</comment>
<dbReference type="InterPro" id="IPR006172">
    <property type="entry name" value="DNA-dir_DNA_pol_B"/>
</dbReference>
<dbReference type="PANTHER" id="PTHR33568:SF3">
    <property type="entry name" value="DNA-DIRECTED DNA POLYMERASE"/>
    <property type="match status" value="1"/>
</dbReference>
<keyword evidence="12" id="KW-1185">Reference proteome</keyword>
<dbReference type="InterPro" id="IPR012337">
    <property type="entry name" value="RNaseH-like_sf"/>
</dbReference>
<gene>
    <name evidence="10" type="ORF">V9T40_005183</name>
    <name evidence="11" type="ORF">V9T40_008791</name>
</gene>
<dbReference type="PRINTS" id="PR00106">
    <property type="entry name" value="DNAPOLB"/>
</dbReference>
<dbReference type="InterPro" id="IPR004868">
    <property type="entry name" value="DNA-dir_DNA_pol_B_mt/vir"/>
</dbReference>
<evidence type="ECO:0000313" key="10">
    <source>
        <dbReference type="EMBL" id="KAK7584220.1"/>
    </source>
</evidence>
<evidence type="ECO:0000256" key="2">
    <source>
        <dbReference type="ARBA" id="ARBA00012417"/>
    </source>
</evidence>
<feature type="domain" description="DNA-directed DNA polymerase family B mitochondria/virus" evidence="9">
    <location>
        <begin position="1074"/>
        <end position="1367"/>
    </location>
</feature>
<dbReference type="EC" id="2.7.7.7" evidence="2"/>